<feature type="domain" description="DUF4440" evidence="1">
    <location>
        <begin position="18"/>
        <end position="128"/>
    </location>
</feature>
<dbReference type="STRING" id="320771.Cflav_PD1298"/>
<dbReference type="InterPro" id="IPR011944">
    <property type="entry name" value="Steroid_delta5-4_isomerase"/>
</dbReference>
<dbReference type="Proteomes" id="UP000003688">
    <property type="component" value="Unassembled WGS sequence"/>
</dbReference>
<dbReference type="Pfam" id="PF14534">
    <property type="entry name" value="DUF4440"/>
    <property type="match status" value="1"/>
</dbReference>
<sequence>MRAQNKPVQLMHADEQKIRDLIATWLRASAAGDLPQLLKLMAEDVVFLIPGRPPMRGRDAFAANFQTALQHFQISATSQIQEIQISGEMAYCWNHLSVTMTPRQEGSPVQRSGFVLSIMRKNPDGNWILFRDANLLAAEPVSPLS</sequence>
<dbReference type="InterPro" id="IPR027843">
    <property type="entry name" value="DUF4440"/>
</dbReference>
<comment type="caution">
    <text evidence="2">The sequence shown here is derived from an EMBL/GenBank/DDBJ whole genome shotgun (WGS) entry which is preliminary data.</text>
</comment>
<gene>
    <name evidence="2" type="ORF">Cflav_PD1298</name>
</gene>
<reference evidence="2 3" key="1">
    <citation type="journal article" date="2011" name="J. Bacteriol.">
        <title>Genome sequence of 'Pedosphaera parvula' Ellin514, an aerobic Verrucomicrobial isolate from pasture soil.</title>
        <authorList>
            <person name="Kant R."/>
            <person name="van Passel M.W."/>
            <person name="Sangwan P."/>
            <person name="Palva A."/>
            <person name="Lucas S."/>
            <person name="Copeland A."/>
            <person name="Lapidus A."/>
            <person name="Glavina Del Rio T."/>
            <person name="Dalin E."/>
            <person name="Tice H."/>
            <person name="Bruce D."/>
            <person name="Goodwin L."/>
            <person name="Pitluck S."/>
            <person name="Chertkov O."/>
            <person name="Larimer F.W."/>
            <person name="Land M.L."/>
            <person name="Hauser L."/>
            <person name="Brettin T.S."/>
            <person name="Detter J.C."/>
            <person name="Han S."/>
            <person name="de Vos W.M."/>
            <person name="Janssen P.H."/>
            <person name="Smidt H."/>
        </authorList>
    </citation>
    <scope>NUCLEOTIDE SEQUENCE [LARGE SCALE GENOMIC DNA]</scope>
    <source>
        <strain evidence="2 3">Ellin514</strain>
    </source>
</reference>
<dbReference type="Gene3D" id="3.10.450.50">
    <property type="match status" value="1"/>
</dbReference>
<protein>
    <recommendedName>
        <fullName evidence="1">DUF4440 domain-containing protein</fullName>
    </recommendedName>
</protein>
<evidence type="ECO:0000313" key="2">
    <source>
        <dbReference type="EMBL" id="EEF58359.1"/>
    </source>
</evidence>
<dbReference type="EMBL" id="ABOX02000045">
    <property type="protein sequence ID" value="EEF58359.1"/>
    <property type="molecule type" value="Genomic_DNA"/>
</dbReference>
<organism evidence="2 3">
    <name type="scientific">Pedosphaera parvula (strain Ellin514)</name>
    <dbReference type="NCBI Taxonomy" id="320771"/>
    <lineage>
        <taxon>Bacteria</taxon>
        <taxon>Pseudomonadati</taxon>
        <taxon>Verrucomicrobiota</taxon>
        <taxon>Pedosphaerae</taxon>
        <taxon>Pedosphaerales</taxon>
        <taxon>Pedosphaeraceae</taxon>
        <taxon>Pedosphaera</taxon>
    </lineage>
</organism>
<dbReference type="AlphaFoldDB" id="B9XPA8"/>
<keyword evidence="3" id="KW-1185">Reference proteome</keyword>
<accession>B9XPA8</accession>
<proteinExistence type="predicted"/>
<dbReference type="NCBIfam" id="TIGR02246">
    <property type="entry name" value="SgcJ/EcaC family oxidoreductase"/>
    <property type="match status" value="1"/>
</dbReference>
<name>B9XPA8_PEDPL</name>
<dbReference type="InterPro" id="IPR032710">
    <property type="entry name" value="NTF2-like_dom_sf"/>
</dbReference>
<evidence type="ECO:0000313" key="3">
    <source>
        <dbReference type="Proteomes" id="UP000003688"/>
    </source>
</evidence>
<evidence type="ECO:0000259" key="1">
    <source>
        <dbReference type="Pfam" id="PF14534"/>
    </source>
</evidence>
<dbReference type="SUPFAM" id="SSF54427">
    <property type="entry name" value="NTF2-like"/>
    <property type="match status" value="1"/>
</dbReference>